<name>A0ABC8J8V1_ERUVS</name>
<dbReference type="Pfam" id="PF13855">
    <property type="entry name" value="LRR_8"/>
    <property type="match status" value="1"/>
</dbReference>
<comment type="caution">
    <text evidence="6">The sequence shown here is derived from an EMBL/GenBank/DDBJ whole genome shotgun (WGS) entry which is preliminary data.</text>
</comment>
<evidence type="ECO:0000313" key="6">
    <source>
        <dbReference type="EMBL" id="CAH8313040.1"/>
    </source>
</evidence>
<evidence type="ECO:0000256" key="2">
    <source>
        <dbReference type="ARBA" id="ARBA00022737"/>
    </source>
</evidence>
<keyword evidence="1" id="KW-0433">Leucine-rich repeat</keyword>
<organism evidence="6 7">
    <name type="scientific">Eruca vesicaria subsp. sativa</name>
    <name type="common">Garden rocket</name>
    <name type="synonym">Eruca sativa</name>
    <dbReference type="NCBI Taxonomy" id="29727"/>
    <lineage>
        <taxon>Eukaryota</taxon>
        <taxon>Viridiplantae</taxon>
        <taxon>Streptophyta</taxon>
        <taxon>Embryophyta</taxon>
        <taxon>Tracheophyta</taxon>
        <taxon>Spermatophyta</taxon>
        <taxon>Magnoliopsida</taxon>
        <taxon>eudicotyledons</taxon>
        <taxon>Gunneridae</taxon>
        <taxon>Pentapetalae</taxon>
        <taxon>rosids</taxon>
        <taxon>malvids</taxon>
        <taxon>Brassicales</taxon>
        <taxon>Brassicaceae</taxon>
        <taxon>Brassiceae</taxon>
        <taxon>Eruca</taxon>
    </lineage>
</organism>
<accession>A0ABC8J8V1</accession>
<feature type="domain" description="Disease resistance protein At4g27190-like leucine-rich repeats" evidence="4">
    <location>
        <begin position="351"/>
        <end position="463"/>
    </location>
</feature>
<dbReference type="Pfam" id="PF23559">
    <property type="entry name" value="WHD_DRP"/>
    <property type="match status" value="1"/>
</dbReference>
<keyword evidence="2" id="KW-0677">Repeat</keyword>
<evidence type="ECO:0000259" key="5">
    <source>
        <dbReference type="Pfam" id="PF23559"/>
    </source>
</evidence>
<dbReference type="Pfam" id="PF23247">
    <property type="entry name" value="LRR_RPS2"/>
    <property type="match status" value="1"/>
</dbReference>
<dbReference type="InterPro" id="IPR057135">
    <property type="entry name" value="At4g27190-like_LRR"/>
</dbReference>
<dbReference type="FunFam" id="1.10.10.10:FF:000322">
    <property type="entry name" value="Probable disease resistance protein At1g63360"/>
    <property type="match status" value="1"/>
</dbReference>
<dbReference type="Gene3D" id="1.10.10.10">
    <property type="entry name" value="Winged helix-like DNA-binding domain superfamily/Winged helix DNA-binding domain"/>
    <property type="match status" value="1"/>
</dbReference>
<evidence type="ECO:0000256" key="1">
    <source>
        <dbReference type="ARBA" id="ARBA00022614"/>
    </source>
</evidence>
<evidence type="ECO:0000313" key="7">
    <source>
        <dbReference type="Proteomes" id="UP001642260"/>
    </source>
</evidence>
<dbReference type="SUPFAM" id="SSF52058">
    <property type="entry name" value="L domain-like"/>
    <property type="match status" value="1"/>
</dbReference>
<evidence type="ECO:0008006" key="8">
    <source>
        <dbReference type="Google" id="ProtNLM"/>
    </source>
</evidence>
<dbReference type="InterPro" id="IPR032675">
    <property type="entry name" value="LRR_dom_sf"/>
</dbReference>
<dbReference type="Proteomes" id="UP001642260">
    <property type="component" value="Unassembled WGS sequence"/>
</dbReference>
<gene>
    <name evidence="6" type="ORF">ERUC_LOCUS6464</name>
</gene>
<keyword evidence="7" id="KW-1185">Reference proteome</keyword>
<dbReference type="InterPro" id="IPR058922">
    <property type="entry name" value="WHD_DRP"/>
</dbReference>
<dbReference type="GO" id="GO:0006952">
    <property type="term" value="P:defense response"/>
    <property type="evidence" value="ECO:0007669"/>
    <property type="project" value="UniProtKB-KW"/>
</dbReference>
<keyword evidence="3" id="KW-0611">Plant defense</keyword>
<feature type="domain" description="Disease resistance protein winged helix" evidence="5">
    <location>
        <begin position="56"/>
        <end position="125"/>
    </location>
</feature>
<protein>
    <recommendedName>
        <fullName evidence="8">Disease resistance protein</fullName>
    </recommendedName>
</protein>
<dbReference type="Gene3D" id="3.80.10.10">
    <property type="entry name" value="Ribonuclease Inhibitor"/>
    <property type="match status" value="2"/>
</dbReference>
<dbReference type="InterPro" id="IPR050905">
    <property type="entry name" value="Plant_NBS-LRR"/>
</dbReference>
<dbReference type="PANTHER" id="PTHR33463">
    <property type="entry name" value="NB-ARC DOMAIN-CONTAINING PROTEIN-RELATED"/>
    <property type="match status" value="1"/>
</dbReference>
<evidence type="ECO:0000259" key="4">
    <source>
        <dbReference type="Pfam" id="PF23247"/>
    </source>
</evidence>
<sequence length="500" mass="57004">MASKRTIQEWRHAVDVLNSYAAEFSGMEDKILPLLKYSYDNIKEEDVKSCLLYCALFPEDDNIIKETLIEYWICEGIIDASEGIERAENKGYAIIGSLVRASLLMETGLPDMKLLRMHDVVRDMALWITSDLRPQKEAYIVHAGVGLSEMPNVIVRRMSLMNNKILHLAGSPECIELTTFLMQHNLLENISSEFFKSMPKLAVLDLSYNDKLSRVPEGLSKLVSLKYLNLNRTGIRHLHIDLLQELKKLISLELPKCTSVAGISRLHNLKILKLYFPRDVGTIEELETLEHLEVLFTAFEDHPLPLWEKYLSSHRLTSCTRGLGIRNMKLESSGVSLPVIMDKLRIFRMDNCRISEIKIGTICFSSLSFVILINCKCLKELTFLMFAPNLIFLVIQNGIDVEDIINKGKAFRGGIESGTVPFQKLNRLALINVPELKNIYWNPLPFPRLQDLVVKGCPNLKKLPLNSQSGKQGEDGLIIMYGEREWIEGIEWEDQATKTH</sequence>
<dbReference type="InterPro" id="IPR001611">
    <property type="entry name" value="Leu-rich_rpt"/>
</dbReference>
<reference evidence="6 7" key="1">
    <citation type="submission" date="2022-03" db="EMBL/GenBank/DDBJ databases">
        <authorList>
            <person name="Macdonald S."/>
            <person name="Ahmed S."/>
            <person name="Newling K."/>
        </authorList>
    </citation>
    <scope>NUCLEOTIDE SEQUENCE [LARGE SCALE GENOMIC DNA]</scope>
</reference>
<evidence type="ECO:0000256" key="3">
    <source>
        <dbReference type="ARBA" id="ARBA00022821"/>
    </source>
</evidence>
<dbReference type="AlphaFoldDB" id="A0ABC8J8V1"/>
<proteinExistence type="predicted"/>
<dbReference type="InterPro" id="IPR036388">
    <property type="entry name" value="WH-like_DNA-bd_sf"/>
</dbReference>
<dbReference type="PANTHER" id="PTHR33463:SF220">
    <property type="entry name" value="NB-ARC DOMAIN-CONTAINING PROTEIN"/>
    <property type="match status" value="1"/>
</dbReference>
<dbReference type="EMBL" id="CAKOAT010076266">
    <property type="protein sequence ID" value="CAH8313040.1"/>
    <property type="molecule type" value="Genomic_DNA"/>
</dbReference>